<feature type="chain" id="PRO_5012681744" evidence="4">
    <location>
        <begin position="26"/>
        <end position="484"/>
    </location>
</feature>
<dbReference type="RefSeq" id="WP_145944300.1">
    <property type="nucleotide sequence ID" value="NZ_CP017641.1"/>
</dbReference>
<sequence length="484" mass="54750" precursor="true">MQHFGFQRCCALLAICACLATTAFGQTKRNVLLLVSDNQSWPDCGCYGNSDVRTPGIDRLASDGVKFNYGFATTASCGPSRAVLYTGLLTPANGQYGHGHGVHTFVLNPKTETIFTRLRKKGYHTALLGKQHTVPKEQYPFTYNPKLNSRDVMRMAEAGKQFIQQAKAAEKPFFLTMGYSDPHPTSRNAPGWGIRKDFAGITPEEYDSRKIGVPSYLPDKPWVREGLAGYYQLISRMDAGVNRMLDVLEETGTASETLVIFTSDHGSSEPGAMANHYEPGVRVPFIVRNPRKKNRGTECNAMVTLADIVPTIVDWTNTARDTDHYDGRSFLSAMNQEYPAGWDEVFLSHVCHEVTMYYPMRTLRTRRYKLIWNIAWRLEFPNPIDTLSRQTWIRTIDDGEKTIGPRTVKQFLFRDELELYNLQNDPDEIHNLAAMPEHAAVRDKLLARLKQRCHATPDPWLDRHQLPSGDSFGRHATIARKDSK</sequence>
<evidence type="ECO:0000256" key="4">
    <source>
        <dbReference type="SAM" id="SignalP"/>
    </source>
</evidence>
<keyword evidence="7" id="KW-1185">Reference proteome</keyword>
<dbReference type="InterPro" id="IPR000917">
    <property type="entry name" value="Sulfatase_N"/>
</dbReference>
<proteinExistence type="inferred from homology"/>
<feature type="signal peptide" evidence="4">
    <location>
        <begin position="1"/>
        <end position="25"/>
    </location>
</feature>
<dbReference type="KEGG" id="fmr:Fuma_04354"/>
<keyword evidence="2 6" id="KW-0378">Hydrolase</keyword>
<evidence type="ECO:0000256" key="2">
    <source>
        <dbReference type="ARBA" id="ARBA00022801"/>
    </source>
</evidence>
<organism evidence="6 7">
    <name type="scientific">Fuerstiella marisgermanici</name>
    <dbReference type="NCBI Taxonomy" id="1891926"/>
    <lineage>
        <taxon>Bacteria</taxon>
        <taxon>Pseudomonadati</taxon>
        <taxon>Planctomycetota</taxon>
        <taxon>Planctomycetia</taxon>
        <taxon>Planctomycetales</taxon>
        <taxon>Planctomycetaceae</taxon>
        <taxon>Fuerstiella</taxon>
    </lineage>
</organism>
<evidence type="ECO:0000313" key="7">
    <source>
        <dbReference type="Proteomes" id="UP000187735"/>
    </source>
</evidence>
<dbReference type="GO" id="GO:0004065">
    <property type="term" value="F:arylsulfatase activity"/>
    <property type="evidence" value="ECO:0007669"/>
    <property type="project" value="UniProtKB-EC"/>
</dbReference>
<dbReference type="SUPFAM" id="SSF53649">
    <property type="entry name" value="Alkaline phosphatase-like"/>
    <property type="match status" value="1"/>
</dbReference>
<evidence type="ECO:0000259" key="5">
    <source>
        <dbReference type="Pfam" id="PF00884"/>
    </source>
</evidence>
<dbReference type="AlphaFoldDB" id="A0A1P8WKZ0"/>
<dbReference type="CDD" id="cd16027">
    <property type="entry name" value="SGSH"/>
    <property type="match status" value="1"/>
</dbReference>
<feature type="region of interest" description="Disordered" evidence="3">
    <location>
        <begin position="464"/>
        <end position="484"/>
    </location>
</feature>
<evidence type="ECO:0000256" key="1">
    <source>
        <dbReference type="ARBA" id="ARBA00008779"/>
    </source>
</evidence>
<keyword evidence="4" id="KW-0732">Signal</keyword>
<dbReference type="EMBL" id="CP017641">
    <property type="protein sequence ID" value="APZ94715.1"/>
    <property type="molecule type" value="Genomic_DNA"/>
</dbReference>
<protein>
    <submittedName>
        <fullName evidence="6">Arylsulfatase</fullName>
        <ecNumber evidence="6">3.1.6.1</ecNumber>
    </submittedName>
</protein>
<evidence type="ECO:0000313" key="6">
    <source>
        <dbReference type="EMBL" id="APZ94715.1"/>
    </source>
</evidence>
<dbReference type="InterPro" id="IPR050738">
    <property type="entry name" value="Sulfatase"/>
</dbReference>
<dbReference type="PANTHER" id="PTHR42693">
    <property type="entry name" value="ARYLSULFATASE FAMILY MEMBER"/>
    <property type="match status" value="1"/>
</dbReference>
<dbReference type="Pfam" id="PF00884">
    <property type="entry name" value="Sulfatase"/>
    <property type="match status" value="1"/>
</dbReference>
<comment type="similarity">
    <text evidence="1">Belongs to the sulfatase family.</text>
</comment>
<dbReference type="EC" id="3.1.6.1" evidence="6"/>
<feature type="domain" description="Sulfatase N-terminal" evidence="5">
    <location>
        <begin position="29"/>
        <end position="317"/>
    </location>
</feature>
<dbReference type="Gene3D" id="3.40.720.10">
    <property type="entry name" value="Alkaline Phosphatase, subunit A"/>
    <property type="match status" value="1"/>
</dbReference>
<reference evidence="6 7" key="1">
    <citation type="journal article" date="2016" name="Front. Microbiol.">
        <title>Fuerstia marisgermanicae gen. nov., sp. nov., an Unusual Member of the Phylum Planctomycetes from the German Wadden Sea.</title>
        <authorList>
            <person name="Kohn T."/>
            <person name="Heuer A."/>
            <person name="Jogler M."/>
            <person name="Vollmers J."/>
            <person name="Boedeker C."/>
            <person name="Bunk B."/>
            <person name="Rast P."/>
            <person name="Borchert D."/>
            <person name="Glockner I."/>
            <person name="Freese H.M."/>
            <person name="Klenk H.P."/>
            <person name="Overmann J."/>
            <person name="Kaster A.K."/>
            <person name="Rohde M."/>
            <person name="Wiegand S."/>
            <person name="Jogler C."/>
        </authorList>
    </citation>
    <scope>NUCLEOTIDE SEQUENCE [LARGE SCALE GENOMIC DNA]</scope>
    <source>
        <strain evidence="6 7">NH11</strain>
    </source>
</reference>
<dbReference type="PANTHER" id="PTHR42693:SF53">
    <property type="entry name" value="ENDO-4-O-SULFATASE"/>
    <property type="match status" value="1"/>
</dbReference>
<dbReference type="STRING" id="1891926.Fuma_04354"/>
<dbReference type="InterPro" id="IPR017850">
    <property type="entry name" value="Alkaline_phosphatase_core_sf"/>
</dbReference>
<evidence type="ECO:0000256" key="3">
    <source>
        <dbReference type="SAM" id="MobiDB-lite"/>
    </source>
</evidence>
<accession>A0A1P8WKZ0</accession>
<gene>
    <name evidence="6" type="ORF">Fuma_04354</name>
</gene>
<name>A0A1P8WKZ0_9PLAN</name>
<dbReference type="Proteomes" id="UP000187735">
    <property type="component" value="Chromosome"/>
</dbReference>